<dbReference type="InterPro" id="IPR007627">
    <property type="entry name" value="RNA_pol_sigma70_r2"/>
</dbReference>
<evidence type="ECO:0000259" key="5">
    <source>
        <dbReference type="Pfam" id="PF04542"/>
    </source>
</evidence>
<sequence length="235" mass="26647">MQTAPIPIRKSCDELGEAELVNLARGGNDDAVRVLVRRNNQRLFRVARGILNSDAEAEDAVQAAYVNAFTKLDGFRGDAAFSTWLTRIVMNESYGRLRRRKHVVDLAEYREGMQDMQEGGEYASMTTPPMNPETELERAEVRKVLEASIDALPEPFRLTYIMRDVQEMTTREVAMLLGINVVTVKTRLFRARRLLRTALRKSMADEFSGIFPFDGARCDNMADRVVQALAERRDG</sequence>
<evidence type="ECO:0000256" key="2">
    <source>
        <dbReference type="ARBA" id="ARBA00023015"/>
    </source>
</evidence>
<feature type="domain" description="RNA polymerase sigma factor 70 region 4 type 2" evidence="6">
    <location>
        <begin position="145"/>
        <end position="195"/>
    </location>
</feature>
<dbReference type="Gene3D" id="1.10.10.10">
    <property type="entry name" value="Winged helix-like DNA-binding domain superfamily/Winged helix DNA-binding domain"/>
    <property type="match status" value="1"/>
</dbReference>
<dbReference type="InterPro" id="IPR013325">
    <property type="entry name" value="RNA_pol_sigma_r2"/>
</dbReference>
<keyword evidence="3" id="KW-0731">Sigma factor</keyword>
<feature type="domain" description="RNA polymerase sigma-70 region 2" evidence="5">
    <location>
        <begin position="35"/>
        <end position="101"/>
    </location>
</feature>
<comment type="caution">
    <text evidence="7">The sequence shown here is derived from an EMBL/GenBank/DDBJ whole genome shotgun (WGS) entry which is preliminary data.</text>
</comment>
<proteinExistence type="inferred from homology"/>
<keyword evidence="8" id="KW-1185">Reference proteome</keyword>
<dbReference type="InterPro" id="IPR039425">
    <property type="entry name" value="RNA_pol_sigma-70-like"/>
</dbReference>
<comment type="similarity">
    <text evidence="1">Belongs to the sigma-70 factor family. ECF subfamily.</text>
</comment>
<dbReference type="OrthoDB" id="9803470at2"/>
<dbReference type="InterPro" id="IPR014284">
    <property type="entry name" value="RNA_pol_sigma-70_dom"/>
</dbReference>
<dbReference type="InterPro" id="IPR013324">
    <property type="entry name" value="RNA_pol_sigma_r3/r4-like"/>
</dbReference>
<keyword evidence="4" id="KW-0804">Transcription</keyword>
<dbReference type="Pfam" id="PF08281">
    <property type="entry name" value="Sigma70_r4_2"/>
    <property type="match status" value="1"/>
</dbReference>
<evidence type="ECO:0000256" key="1">
    <source>
        <dbReference type="ARBA" id="ARBA00010641"/>
    </source>
</evidence>
<dbReference type="GO" id="GO:0016987">
    <property type="term" value="F:sigma factor activity"/>
    <property type="evidence" value="ECO:0007669"/>
    <property type="project" value="UniProtKB-KW"/>
</dbReference>
<dbReference type="Gene3D" id="1.10.1740.10">
    <property type="match status" value="1"/>
</dbReference>
<dbReference type="RefSeq" id="WP_121167324.1">
    <property type="nucleotide sequence ID" value="NZ_RAPE01000003.1"/>
</dbReference>
<dbReference type="PANTHER" id="PTHR43133:SF51">
    <property type="entry name" value="RNA POLYMERASE SIGMA FACTOR"/>
    <property type="match status" value="1"/>
</dbReference>
<protein>
    <submittedName>
        <fullName evidence="7">RNA polymerase sigma factor</fullName>
    </submittedName>
</protein>
<evidence type="ECO:0000256" key="4">
    <source>
        <dbReference type="ARBA" id="ARBA00023163"/>
    </source>
</evidence>
<dbReference type="SUPFAM" id="SSF88946">
    <property type="entry name" value="Sigma2 domain of RNA polymerase sigma factors"/>
    <property type="match status" value="1"/>
</dbReference>
<dbReference type="InterPro" id="IPR036388">
    <property type="entry name" value="WH-like_DNA-bd_sf"/>
</dbReference>
<evidence type="ECO:0000259" key="6">
    <source>
        <dbReference type="Pfam" id="PF08281"/>
    </source>
</evidence>
<accession>A0A3A8AWF4</accession>
<dbReference type="NCBIfam" id="TIGR02937">
    <property type="entry name" value="sigma70-ECF"/>
    <property type="match status" value="1"/>
</dbReference>
<evidence type="ECO:0000313" key="7">
    <source>
        <dbReference type="EMBL" id="RKF13954.1"/>
    </source>
</evidence>
<dbReference type="Pfam" id="PF04542">
    <property type="entry name" value="Sigma70_r2"/>
    <property type="match status" value="1"/>
</dbReference>
<dbReference type="EMBL" id="RAPE01000003">
    <property type="protein sequence ID" value="RKF13954.1"/>
    <property type="molecule type" value="Genomic_DNA"/>
</dbReference>
<reference evidence="7 8" key="1">
    <citation type="submission" date="2018-09" db="EMBL/GenBank/DDBJ databases">
        <title>Roseovarius spongiae sp. nov., isolated from a marine sponge.</title>
        <authorList>
            <person name="Zhuang L."/>
            <person name="Luo L."/>
        </authorList>
    </citation>
    <scope>NUCLEOTIDE SEQUENCE [LARGE SCALE GENOMIC DNA]</scope>
    <source>
        <strain evidence="7 8">HN-E21</strain>
    </source>
</reference>
<name>A0A3A8AWF4_9RHOB</name>
<dbReference type="AlphaFoldDB" id="A0A3A8AWF4"/>
<evidence type="ECO:0000313" key="8">
    <source>
        <dbReference type="Proteomes" id="UP000281128"/>
    </source>
</evidence>
<evidence type="ECO:0000256" key="3">
    <source>
        <dbReference type="ARBA" id="ARBA00023082"/>
    </source>
</evidence>
<dbReference type="GO" id="GO:0006352">
    <property type="term" value="P:DNA-templated transcription initiation"/>
    <property type="evidence" value="ECO:0007669"/>
    <property type="project" value="InterPro"/>
</dbReference>
<dbReference type="SUPFAM" id="SSF88659">
    <property type="entry name" value="Sigma3 and sigma4 domains of RNA polymerase sigma factors"/>
    <property type="match status" value="1"/>
</dbReference>
<dbReference type="GO" id="GO:0003677">
    <property type="term" value="F:DNA binding"/>
    <property type="evidence" value="ECO:0007669"/>
    <property type="project" value="InterPro"/>
</dbReference>
<dbReference type="Proteomes" id="UP000281128">
    <property type="component" value="Unassembled WGS sequence"/>
</dbReference>
<keyword evidence="2" id="KW-0805">Transcription regulation</keyword>
<gene>
    <name evidence="7" type="ORF">D6850_12255</name>
</gene>
<dbReference type="NCBIfam" id="NF008888">
    <property type="entry name" value="PRK11922.1"/>
    <property type="match status" value="1"/>
</dbReference>
<organism evidence="7 8">
    <name type="scientific">Roseovarius spongiae</name>
    <dbReference type="NCBI Taxonomy" id="2320272"/>
    <lineage>
        <taxon>Bacteria</taxon>
        <taxon>Pseudomonadati</taxon>
        <taxon>Pseudomonadota</taxon>
        <taxon>Alphaproteobacteria</taxon>
        <taxon>Rhodobacterales</taxon>
        <taxon>Roseobacteraceae</taxon>
        <taxon>Roseovarius</taxon>
    </lineage>
</organism>
<dbReference type="InterPro" id="IPR013249">
    <property type="entry name" value="RNA_pol_sigma70_r4_t2"/>
</dbReference>
<dbReference type="PANTHER" id="PTHR43133">
    <property type="entry name" value="RNA POLYMERASE ECF-TYPE SIGMA FACTO"/>
    <property type="match status" value="1"/>
</dbReference>